<dbReference type="Proteomes" id="UP000248640">
    <property type="component" value="Chromosome 1"/>
</dbReference>
<keyword evidence="1" id="KW-0812">Transmembrane</keyword>
<evidence type="ECO:0000313" key="3">
    <source>
        <dbReference type="Proteomes" id="UP000248640"/>
    </source>
</evidence>
<keyword evidence="1" id="KW-1133">Transmembrane helix</keyword>
<protein>
    <submittedName>
        <fullName evidence="2">Uncharacterized protein</fullName>
    </submittedName>
</protein>
<reference evidence="2 3" key="1">
    <citation type="submission" date="2018-06" db="EMBL/GenBank/DDBJ databases">
        <authorList>
            <consortium name="Pathogen Informatics"/>
            <person name="Doyle S."/>
        </authorList>
    </citation>
    <scope>NUCLEOTIDE SEQUENCE [LARGE SCALE GENOMIC DNA]</scope>
    <source>
        <strain evidence="2 3">NCTC10038</strain>
    </source>
</reference>
<evidence type="ECO:0000313" key="2">
    <source>
        <dbReference type="EMBL" id="SQF94145.1"/>
    </source>
</evidence>
<sequence>MQNFGQTQISVGAGLPAMAVGQAAYLLLIHRFREQARSHIFERWRVQNFGQTQISVGAGLPAMAVGQAAYLLLIHRFREQARSHIFERW</sequence>
<feature type="transmembrane region" description="Helical" evidence="1">
    <location>
        <begin position="12"/>
        <end position="32"/>
    </location>
</feature>
<proteinExistence type="predicted"/>
<feature type="transmembrane region" description="Helical" evidence="1">
    <location>
        <begin position="52"/>
        <end position="73"/>
    </location>
</feature>
<accession>A0A8B4IE74</accession>
<organism evidence="2 3">
    <name type="scientific">Pseudomonas fluorescens</name>
    <dbReference type="NCBI Taxonomy" id="294"/>
    <lineage>
        <taxon>Bacteria</taxon>
        <taxon>Pseudomonadati</taxon>
        <taxon>Pseudomonadota</taxon>
        <taxon>Gammaproteobacteria</taxon>
        <taxon>Pseudomonadales</taxon>
        <taxon>Pseudomonadaceae</taxon>
        <taxon>Pseudomonas</taxon>
    </lineage>
</organism>
<evidence type="ECO:0000256" key="1">
    <source>
        <dbReference type="SAM" id="Phobius"/>
    </source>
</evidence>
<keyword evidence="1" id="KW-0472">Membrane</keyword>
<name>A0A8B4IE74_PSEFL</name>
<dbReference type="EMBL" id="LS483372">
    <property type="protein sequence ID" value="SQF94145.1"/>
    <property type="molecule type" value="Genomic_DNA"/>
</dbReference>
<dbReference type="AlphaFoldDB" id="A0A8B4IE74"/>
<gene>
    <name evidence="2" type="ORF">NCTC10038_05165</name>
</gene>